<dbReference type="Pfam" id="PF10604">
    <property type="entry name" value="Polyketide_cyc2"/>
    <property type="match status" value="1"/>
</dbReference>
<evidence type="ECO:0000313" key="1">
    <source>
        <dbReference type="EMBL" id="BBY50797.1"/>
    </source>
</evidence>
<dbReference type="InterPro" id="IPR019587">
    <property type="entry name" value="Polyketide_cyclase/dehydratase"/>
</dbReference>
<dbReference type="EMBL" id="AP022593">
    <property type="protein sequence ID" value="BBY50797.1"/>
    <property type="molecule type" value="Genomic_DNA"/>
</dbReference>
<dbReference type="Gene3D" id="3.30.530.20">
    <property type="match status" value="1"/>
</dbReference>
<organism evidence="1 2">
    <name type="scientific">Mycolicibacterium arabiense</name>
    <dbReference type="NCBI Taxonomy" id="1286181"/>
    <lineage>
        <taxon>Bacteria</taxon>
        <taxon>Bacillati</taxon>
        <taxon>Actinomycetota</taxon>
        <taxon>Actinomycetes</taxon>
        <taxon>Mycobacteriales</taxon>
        <taxon>Mycobacteriaceae</taxon>
        <taxon>Mycolicibacterium</taxon>
    </lineage>
</organism>
<sequence>MAQPEELESSLTVKRTTTASRDRVWDVIADGWTYSQWVVGNSRMRAVDPEWPQPGSTIRHSVGVWPVLLDDSTVSVECIPGEKLVMIANGRPFGKARITLTLADVEGGGCRIEMAEVPVTPPLNWLPKRAALAAAFPRNRECTLRLAVLAERKLPKDLPDDE</sequence>
<dbReference type="SUPFAM" id="SSF55961">
    <property type="entry name" value="Bet v1-like"/>
    <property type="match status" value="1"/>
</dbReference>
<dbReference type="RefSeq" id="WP_163920481.1">
    <property type="nucleotide sequence ID" value="NZ_AP022593.1"/>
</dbReference>
<dbReference type="AlphaFoldDB" id="A0A7I7S1R0"/>
<geneLocation type="plasmid" evidence="2">
    <name>pjcm18538 dna</name>
</geneLocation>
<reference evidence="1 2" key="1">
    <citation type="journal article" date="2019" name="Emerg. Microbes Infect.">
        <title>Comprehensive subspecies identification of 175 nontuberculous mycobacteria species based on 7547 genomic profiles.</title>
        <authorList>
            <person name="Matsumoto Y."/>
            <person name="Kinjo T."/>
            <person name="Motooka D."/>
            <person name="Nabeya D."/>
            <person name="Jung N."/>
            <person name="Uechi K."/>
            <person name="Horii T."/>
            <person name="Iida T."/>
            <person name="Fujita J."/>
            <person name="Nakamura S."/>
        </authorList>
    </citation>
    <scope>NUCLEOTIDE SEQUENCE [LARGE SCALE GENOMIC DNA]</scope>
    <source>
        <strain evidence="1 2">JCM 18538</strain>
    </source>
</reference>
<dbReference type="KEGG" id="marz:MARA_42650"/>
<protein>
    <submittedName>
        <fullName evidence="1">Polyketide cyclase</fullName>
    </submittedName>
</protein>
<proteinExistence type="predicted"/>
<dbReference type="CDD" id="cd07812">
    <property type="entry name" value="SRPBCC"/>
    <property type="match status" value="1"/>
</dbReference>
<name>A0A7I7S1R0_9MYCO</name>
<keyword evidence="2" id="KW-1185">Reference proteome</keyword>
<dbReference type="Proteomes" id="UP000467428">
    <property type="component" value="Chromosome"/>
</dbReference>
<gene>
    <name evidence="1" type="ORF">MARA_42650</name>
</gene>
<accession>A0A7I7S1R0</accession>
<evidence type="ECO:0000313" key="2">
    <source>
        <dbReference type="Proteomes" id="UP000467428"/>
    </source>
</evidence>
<dbReference type="InterPro" id="IPR023393">
    <property type="entry name" value="START-like_dom_sf"/>
</dbReference>